<name>A0A6G0W7V0_9STRA</name>
<dbReference type="VEuPathDB" id="FungiDB:AeMF1_009503"/>
<dbReference type="AlphaFoldDB" id="A0A6G0W7V0"/>
<keyword evidence="1" id="KW-0812">Transmembrane</keyword>
<comment type="caution">
    <text evidence="2">The sequence shown here is derived from an EMBL/GenBank/DDBJ whole genome shotgun (WGS) entry which is preliminary data.</text>
</comment>
<gene>
    <name evidence="2" type="ORF">Ae201684_017821</name>
</gene>
<feature type="transmembrane region" description="Helical" evidence="1">
    <location>
        <begin position="6"/>
        <end position="26"/>
    </location>
</feature>
<dbReference type="Proteomes" id="UP000481153">
    <property type="component" value="Unassembled WGS sequence"/>
</dbReference>
<proteinExistence type="predicted"/>
<evidence type="ECO:0000256" key="1">
    <source>
        <dbReference type="SAM" id="Phobius"/>
    </source>
</evidence>
<keyword evidence="1" id="KW-0472">Membrane</keyword>
<evidence type="ECO:0000313" key="2">
    <source>
        <dbReference type="EMBL" id="KAF0723202.1"/>
    </source>
</evidence>
<organism evidence="2 3">
    <name type="scientific">Aphanomyces euteiches</name>
    <dbReference type="NCBI Taxonomy" id="100861"/>
    <lineage>
        <taxon>Eukaryota</taxon>
        <taxon>Sar</taxon>
        <taxon>Stramenopiles</taxon>
        <taxon>Oomycota</taxon>
        <taxon>Saprolegniomycetes</taxon>
        <taxon>Saprolegniales</taxon>
        <taxon>Verrucalvaceae</taxon>
        <taxon>Aphanomyces</taxon>
    </lineage>
</organism>
<keyword evidence="3" id="KW-1185">Reference proteome</keyword>
<feature type="transmembrane region" description="Helical" evidence="1">
    <location>
        <begin position="168"/>
        <end position="193"/>
    </location>
</feature>
<sequence>MTAFIIFAHHMVCLTVLAVVCLVYAIKNPRVIHDNYVGMPYPSVDFVGSQIDGNFFTAIFFGFSAAMLGVTGFETSANFVQEQKPGVFSKTLRVSPSTCRSHDKRDGVQCLPLYFGLGGLAHPGARGKPKLCLGPSSPRGWRSWHAVVGCHRRLYRALRRRLDLLRRYHWSLSSSRCGLSLFFFVVATSLVLILDSDATTLGGVYTYSFLSLMFLFGAACILLKLKRHDIPRTITAPWHACFLGIPLVTCGIVGNLLGDPKTLLYFALYFIFVATIVFVMLERVFVLRILVAFVNMFVKEKVKDQVDPPVMDVEVNAAVVQTVPDTNAKLLERDGDHVAMLTRAIKEINSKPIVFFVKQANMTILNKAIVYIRRNEITHNVRFVHVYQAETPHALETVANLREMVTLMDTLYPKLKIDFYAIVAPFEPATVEWISKKYDITTNLMFIKAPSTISVHKISSYGVRVITG</sequence>
<dbReference type="EMBL" id="VJMJ01000313">
    <property type="protein sequence ID" value="KAF0723202.1"/>
    <property type="molecule type" value="Genomic_DNA"/>
</dbReference>
<feature type="transmembrane region" description="Helical" evidence="1">
    <location>
        <begin position="205"/>
        <end position="225"/>
    </location>
</feature>
<accession>A0A6G0W7V0</accession>
<reference evidence="2 3" key="1">
    <citation type="submission" date="2019-07" db="EMBL/GenBank/DDBJ databases">
        <title>Genomics analysis of Aphanomyces spp. identifies a new class of oomycete effector associated with host adaptation.</title>
        <authorList>
            <person name="Gaulin E."/>
        </authorList>
    </citation>
    <scope>NUCLEOTIDE SEQUENCE [LARGE SCALE GENOMIC DNA]</scope>
    <source>
        <strain evidence="2 3">ATCC 201684</strain>
    </source>
</reference>
<feature type="transmembrane region" description="Helical" evidence="1">
    <location>
        <begin position="263"/>
        <end position="281"/>
    </location>
</feature>
<keyword evidence="1" id="KW-1133">Transmembrane helix</keyword>
<protein>
    <submittedName>
        <fullName evidence="2">Uncharacterized protein</fullName>
    </submittedName>
</protein>
<feature type="transmembrane region" description="Helical" evidence="1">
    <location>
        <begin position="237"/>
        <end position="257"/>
    </location>
</feature>
<evidence type="ECO:0000313" key="3">
    <source>
        <dbReference type="Proteomes" id="UP000481153"/>
    </source>
</evidence>